<dbReference type="GO" id="GO:0005829">
    <property type="term" value="C:cytosol"/>
    <property type="evidence" value="ECO:0007669"/>
    <property type="project" value="TreeGrafter"/>
</dbReference>
<name>A0A267M9T7_LACJH</name>
<dbReference type="PANTHER" id="PTHR30283:SF4">
    <property type="entry name" value="PEROXIDE STRESS RESISTANCE PROTEIN YAAA"/>
    <property type="match status" value="1"/>
</dbReference>
<dbReference type="NCBIfam" id="NF002543">
    <property type="entry name" value="PRK02101.1-4"/>
    <property type="match status" value="1"/>
</dbReference>
<reference evidence="2 3" key="1">
    <citation type="submission" date="2017-05" db="EMBL/GenBank/DDBJ databases">
        <title>Lactobacillus johnsonii from commercial turkeys.</title>
        <authorList>
            <person name="Johnson T.J."/>
            <person name="Youmans B."/>
        </authorList>
    </citation>
    <scope>NUCLEOTIDE SEQUENCE [LARGE SCALE GENOMIC DNA]</scope>
    <source>
        <strain evidence="2 3">UMNLJ114</strain>
    </source>
</reference>
<gene>
    <name evidence="2" type="ORF">A3Q24_04085</name>
</gene>
<sequence>MSDNNMKIIIAPAKNMRVDQDTFLVKSEPAFLDKTQELLDFLKTRSFNQLQELWKANDNIVRTNQNNLVTSELDSNLTPALLAFSGIQYQYLSGDVLPQEGLDYLQDHLRILSGFYGILRPFDGIIPYRLELKTQMTGFKYYSLYNFWKDLPYQELFADTDTVINLASLEYSRLISPYLKDSQKMITIKFLENKNGKWRQSATHAKMARGEMVRFAAKEGINRPEDLKEFSDFGYVFSAADSSKENYIFKKL</sequence>
<comment type="caution">
    <text evidence="2">The sequence shown here is derived from an EMBL/GenBank/DDBJ whole genome shotgun (WGS) entry which is preliminary data.</text>
</comment>
<dbReference type="Proteomes" id="UP000216008">
    <property type="component" value="Unassembled WGS sequence"/>
</dbReference>
<dbReference type="InterPro" id="IPR005583">
    <property type="entry name" value="YaaA"/>
</dbReference>
<evidence type="ECO:0000313" key="2">
    <source>
        <dbReference type="EMBL" id="PAB55605.1"/>
    </source>
</evidence>
<dbReference type="EMBL" id="NIBD01000021">
    <property type="protein sequence ID" value="PAB55605.1"/>
    <property type="molecule type" value="Genomic_DNA"/>
</dbReference>
<organism evidence="2 3">
    <name type="scientific">Lactobacillus johnsonii</name>
    <dbReference type="NCBI Taxonomy" id="33959"/>
    <lineage>
        <taxon>Bacteria</taxon>
        <taxon>Bacillati</taxon>
        <taxon>Bacillota</taxon>
        <taxon>Bacilli</taxon>
        <taxon>Lactobacillales</taxon>
        <taxon>Lactobacillaceae</taxon>
        <taxon>Lactobacillus</taxon>
    </lineage>
</organism>
<proteinExistence type="inferred from homology"/>
<dbReference type="HAMAP" id="MF_00652">
    <property type="entry name" value="UPF0246"/>
    <property type="match status" value="1"/>
</dbReference>
<dbReference type="Pfam" id="PF03883">
    <property type="entry name" value="H2O2_YaaD"/>
    <property type="match status" value="1"/>
</dbReference>
<dbReference type="AlphaFoldDB" id="A0A267M9T7"/>
<dbReference type="GO" id="GO:0033194">
    <property type="term" value="P:response to hydroperoxide"/>
    <property type="evidence" value="ECO:0007669"/>
    <property type="project" value="TreeGrafter"/>
</dbReference>
<protein>
    <recommendedName>
        <fullName evidence="1">UPF0246 protein A3Q24_04085</fullName>
    </recommendedName>
</protein>
<dbReference type="PANTHER" id="PTHR30283">
    <property type="entry name" value="PEROXIDE STRESS RESPONSE PROTEIN YAAA"/>
    <property type="match status" value="1"/>
</dbReference>
<evidence type="ECO:0000256" key="1">
    <source>
        <dbReference type="HAMAP-Rule" id="MF_00652"/>
    </source>
</evidence>
<accession>A0A267M9T7</accession>
<comment type="similarity">
    <text evidence="1">Belongs to the UPF0246 family.</text>
</comment>
<dbReference type="RefSeq" id="WP_095182730.1">
    <property type="nucleotide sequence ID" value="NZ_NIBD01000021.1"/>
</dbReference>
<evidence type="ECO:0000313" key="3">
    <source>
        <dbReference type="Proteomes" id="UP000216008"/>
    </source>
</evidence>